<dbReference type="RefSeq" id="WP_039844843.1">
    <property type="nucleotide sequence ID" value="NZ_CP006877.1"/>
</dbReference>
<dbReference type="KEGG" id="rga:RGR602_CH01865"/>
<name>A0A0B4X1Y4_9HYPH</name>
<sequence>MAESANQTVPTRRVLRGRPYSINEFARKYRLDEKEAKRLYEKFGPSATELDLLMAAKRKPPRLPLDFDA</sequence>
<dbReference type="AlphaFoldDB" id="A0A0B4X1Y4"/>
<accession>A0A0B4X1Y4</accession>
<gene>
    <name evidence="1" type="ORF">RGR602_CH01865</name>
</gene>
<protein>
    <submittedName>
        <fullName evidence="1">Uncharacterized protein</fullName>
    </submittedName>
</protein>
<evidence type="ECO:0000313" key="2">
    <source>
        <dbReference type="Proteomes" id="UP000031368"/>
    </source>
</evidence>
<proteinExistence type="predicted"/>
<keyword evidence="2" id="KW-1185">Reference proteome</keyword>
<organism evidence="1 2">
    <name type="scientific">Rhizobium gallicum bv. gallicum R602sp</name>
    <dbReference type="NCBI Taxonomy" id="1041138"/>
    <lineage>
        <taxon>Bacteria</taxon>
        <taxon>Pseudomonadati</taxon>
        <taxon>Pseudomonadota</taxon>
        <taxon>Alphaproteobacteria</taxon>
        <taxon>Hyphomicrobiales</taxon>
        <taxon>Rhizobiaceae</taxon>
        <taxon>Rhizobium/Agrobacterium group</taxon>
        <taxon>Rhizobium</taxon>
    </lineage>
</organism>
<dbReference type="Proteomes" id="UP000031368">
    <property type="component" value="Chromosome"/>
</dbReference>
<dbReference type="EMBL" id="CP006877">
    <property type="protein sequence ID" value="AJD41196.1"/>
    <property type="molecule type" value="Genomic_DNA"/>
</dbReference>
<dbReference type="HOGENOM" id="CLU_203981_0_0_5"/>
<reference evidence="1 2" key="1">
    <citation type="submission" date="2013-11" db="EMBL/GenBank/DDBJ databases">
        <title>Complete genome sequence of Rhizobium gallicum bv. gallicum R602.</title>
        <authorList>
            <person name="Bustos P."/>
            <person name="Santamaria R.I."/>
            <person name="Lozano L."/>
            <person name="Acosta J.L."/>
            <person name="Ormeno-Orrillo E."/>
            <person name="Rogel M.A."/>
            <person name="Romero D."/>
            <person name="Cevallos M.A."/>
            <person name="Martinez-Romero E."/>
            <person name="Gonzalez V."/>
        </authorList>
    </citation>
    <scope>NUCLEOTIDE SEQUENCE [LARGE SCALE GENOMIC DNA]</scope>
    <source>
        <strain evidence="1 2">R602</strain>
    </source>
</reference>
<evidence type="ECO:0000313" key="1">
    <source>
        <dbReference type="EMBL" id="AJD41196.1"/>
    </source>
</evidence>